<gene>
    <name evidence="2" type="ORF">Cgig2_033473</name>
</gene>
<organism evidence="2 3">
    <name type="scientific">Carnegiea gigantea</name>
    <dbReference type="NCBI Taxonomy" id="171969"/>
    <lineage>
        <taxon>Eukaryota</taxon>
        <taxon>Viridiplantae</taxon>
        <taxon>Streptophyta</taxon>
        <taxon>Embryophyta</taxon>
        <taxon>Tracheophyta</taxon>
        <taxon>Spermatophyta</taxon>
        <taxon>Magnoliopsida</taxon>
        <taxon>eudicotyledons</taxon>
        <taxon>Gunneridae</taxon>
        <taxon>Pentapetalae</taxon>
        <taxon>Caryophyllales</taxon>
        <taxon>Cactineae</taxon>
        <taxon>Cactaceae</taxon>
        <taxon>Cactoideae</taxon>
        <taxon>Echinocereeae</taxon>
        <taxon>Carnegiea</taxon>
    </lineage>
</organism>
<keyword evidence="3" id="KW-1185">Reference proteome</keyword>
<comment type="caution">
    <text evidence="2">The sequence shown here is derived from an EMBL/GenBank/DDBJ whole genome shotgun (WGS) entry which is preliminary data.</text>
</comment>
<dbReference type="InterPro" id="IPR058353">
    <property type="entry name" value="DUF8040"/>
</dbReference>
<evidence type="ECO:0000313" key="2">
    <source>
        <dbReference type="EMBL" id="KAJ8427066.1"/>
    </source>
</evidence>
<evidence type="ECO:0000313" key="3">
    <source>
        <dbReference type="Proteomes" id="UP001153076"/>
    </source>
</evidence>
<sequence length="207" mass="24134">MHGRAEIYGRSCILAGNFLPWEHHCVQDAWLAVLAFNFLMANNLNEEEAMVIRATTALLGATAAFLRNHNNRDTDNETRIPPIPRQPYSNRDVNRENYINSVLYYADTHFLNQIRMRPGPFFKLCEMLKRRALLVNTKHMSVREQVLMFLHLIGYNMRFRVIGGRFSQSTRTITDMISKKLNVKCLSDHVDNHLRTIKYIWGIIAKL</sequence>
<reference evidence="2" key="1">
    <citation type="submission" date="2022-04" db="EMBL/GenBank/DDBJ databases">
        <title>Carnegiea gigantea Genome sequencing and assembly v2.</title>
        <authorList>
            <person name="Copetti D."/>
            <person name="Sanderson M.J."/>
            <person name="Burquez A."/>
            <person name="Wojciechowski M.F."/>
        </authorList>
    </citation>
    <scope>NUCLEOTIDE SEQUENCE</scope>
    <source>
        <strain evidence="2">SGP5-SGP5p</strain>
        <tissue evidence="2">Aerial part</tissue>
    </source>
</reference>
<dbReference type="AlphaFoldDB" id="A0A9Q1GX85"/>
<feature type="domain" description="DUF8040" evidence="1">
    <location>
        <begin position="93"/>
        <end position="183"/>
    </location>
</feature>
<proteinExistence type="predicted"/>
<name>A0A9Q1GX85_9CARY</name>
<dbReference type="Proteomes" id="UP001153076">
    <property type="component" value="Unassembled WGS sequence"/>
</dbReference>
<dbReference type="OrthoDB" id="1681765at2759"/>
<dbReference type="EMBL" id="JAKOGI010001194">
    <property type="protein sequence ID" value="KAJ8427066.1"/>
    <property type="molecule type" value="Genomic_DNA"/>
</dbReference>
<accession>A0A9Q1GX85</accession>
<protein>
    <recommendedName>
        <fullName evidence="1">DUF8040 domain-containing protein</fullName>
    </recommendedName>
</protein>
<dbReference type="Pfam" id="PF26138">
    <property type="entry name" value="DUF8040"/>
    <property type="match status" value="1"/>
</dbReference>
<evidence type="ECO:0000259" key="1">
    <source>
        <dbReference type="Pfam" id="PF26138"/>
    </source>
</evidence>